<comment type="caution">
    <text evidence="2">The sequence shown here is derived from an EMBL/GenBank/DDBJ whole genome shotgun (WGS) entry which is preliminary data.</text>
</comment>
<dbReference type="PANTHER" id="PTHR43162">
    <property type="match status" value="1"/>
</dbReference>
<reference evidence="2 3" key="1">
    <citation type="submission" date="2020-05" db="EMBL/GenBank/DDBJ databases">
        <title>Genome Sequencing of Type Strains.</title>
        <authorList>
            <person name="Lemaire J.F."/>
            <person name="Inderbitzin P."/>
            <person name="Gregorio O.A."/>
            <person name="Collins S.B."/>
            <person name="Wespe N."/>
            <person name="Knight-Connoni V."/>
        </authorList>
    </citation>
    <scope>NUCLEOTIDE SEQUENCE [LARGE SCALE GENOMIC DNA]</scope>
    <source>
        <strain evidence="2 3">ATCC 19096</strain>
    </source>
</reference>
<dbReference type="Proteomes" id="UP000573001">
    <property type="component" value="Unassembled WGS sequence"/>
</dbReference>
<dbReference type="InterPro" id="IPR036291">
    <property type="entry name" value="NAD(P)-bd_dom_sf"/>
</dbReference>
<protein>
    <submittedName>
        <fullName evidence="2">NAD(P)H-binding protein</fullName>
    </submittedName>
</protein>
<sequence length="284" mass="29755">MYVVMSGNGHVGSATAQELLDRGEPVTVVVRDTAAARALRDRGAAVIVADAGDEDALRAAFRAGDRALLVNPPAPVSSDTDAVEHRTADAILGALDGSGLDKVVAVSTYGVQPGERIGDLGTLWRLEHGLREQDIPAAINRHAYAMTNWDGLVGAVRADGMLPSSLPVDLRVPMVDPADLGAAAADRLQSGLDDVGVQYVEGPERYTPGDVAAALADLLGRPVRVGSMPLDDLETAFAGMGFSDVAAVSYAEMTRRTAAGPELPEDVRRGRTTLREHFAALLGR</sequence>
<dbReference type="Pfam" id="PF13460">
    <property type="entry name" value="NAD_binding_10"/>
    <property type="match status" value="1"/>
</dbReference>
<dbReference type="EMBL" id="JABMCE010000061">
    <property type="protein sequence ID" value="NUU13191.1"/>
    <property type="molecule type" value="Genomic_DNA"/>
</dbReference>
<dbReference type="Gene3D" id="3.40.50.720">
    <property type="entry name" value="NAD(P)-binding Rossmann-like Domain"/>
    <property type="match status" value="1"/>
</dbReference>
<name>A0ABX2MCX4_9MICO</name>
<proteinExistence type="predicted"/>
<keyword evidence="3" id="KW-1185">Reference proteome</keyword>
<gene>
    <name evidence="2" type="ORF">HP507_04990</name>
</gene>
<dbReference type="Gene3D" id="3.90.25.10">
    <property type="entry name" value="UDP-galactose 4-epimerase, domain 1"/>
    <property type="match status" value="1"/>
</dbReference>
<evidence type="ECO:0000259" key="1">
    <source>
        <dbReference type="Pfam" id="PF13460"/>
    </source>
</evidence>
<feature type="domain" description="NAD(P)-binding" evidence="1">
    <location>
        <begin position="7"/>
        <end position="113"/>
    </location>
</feature>
<accession>A0ABX2MCX4</accession>
<dbReference type="PANTHER" id="PTHR43162:SF1">
    <property type="entry name" value="PRESTALK A DIFFERENTIATION PROTEIN A"/>
    <property type="match status" value="1"/>
</dbReference>
<dbReference type="InterPro" id="IPR051604">
    <property type="entry name" value="Ergot_Alk_Oxidoreductase"/>
</dbReference>
<organism evidence="2 3">
    <name type="scientific">Curtobacterium pusillum</name>
    <dbReference type="NCBI Taxonomy" id="69373"/>
    <lineage>
        <taxon>Bacteria</taxon>
        <taxon>Bacillati</taxon>
        <taxon>Actinomycetota</taxon>
        <taxon>Actinomycetes</taxon>
        <taxon>Micrococcales</taxon>
        <taxon>Microbacteriaceae</taxon>
        <taxon>Curtobacterium</taxon>
    </lineage>
</organism>
<dbReference type="SUPFAM" id="SSF51735">
    <property type="entry name" value="NAD(P)-binding Rossmann-fold domains"/>
    <property type="match status" value="1"/>
</dbReference>
<dbReference type="InterPro" id="IPR016040">
    <property type="entry name" value="NAD(P)-bd_dom"/>
</dbReference>
<evidence type="ECO:0000313" key="3">
    <source>
        <dbReference type="Proteomes" id="UP000573001"/>
    </source>
</evidence>
<evidence type="ECO:0000313" key="2">
    <source>
        <dbReference type="EMBL" id="NUU13191.1"/>
    </source>
</evidence>